<sequence length="183" mass="20939">MLWKYCEYFKFERAIGRAKTNVPVSSKNRNVCYFLPAGAARSHKSLRMTDVQWRLPFLEPTRFCVFISTRKQLREQQSVLSGKAAPDGVELITGSICFGIIRYCQGPDGAVLPSWRCSKKQKHILTMVNMDFQGADSELRLKTYRILLFVYDVQPAIEKVDPSSNLESSVVLFTRHAGHCDKR</sequence>
<dbReference type="EMBL" id="CADCXU010003836">
    <property type="protein sequence ID" value="CAA9995635.1"/>
    <property type="molecule type" value="Genomic_DNA"/>
</dbReference>
<proteinExistence type="predicted"/>
<gene>
    <name evidence="1" type="ORF">NTEN_LOCUS2426</name>
</gene>
<dbReference type="Proteomes" id="UP000479000">
    <property type="component" value="Unassembled WGS sequence"/>
</dbReference>
<name>A0A6H5G1Q6_9HEMI</name>
<reference evidence="1 2" key="1">
    <citation type="submission" date="2020-02" db="EMBL/GenBank/DDBJ databases">
        <authorList>
            <person name="Ferguson B K."/>
        </authorList>
    </citation>
    <scope>NUCLEOTIDE SEQUENCE [LARGE SCALE GENOMIC DNA]</scope>
</reference>
<protein>
    <submittedName>
        <fullName evidence="1">Uncharacterized protein</fullName>
    </submittedName>
</protein>
<dbReference type="AlphaFoldDB" id="A0A6H5G1Q6"/>
<keyword evidence="2" id="KW-1185">Reference proteome</keyword>
<feature type="non-terminal residue" evidence="1">
    <location>
        <position position="183"/>
    </location>
</feature>
<evidence type="ECO:0000313" key="2">
    <source>
        <dbReference type="Proteomes" id="UP000479000"/>
    </source>
</evidence>
<organism evidence="1 2">
    <name type="scientific">Nesidiocoris tenuis</name>
    <dbReference type="NCBI Taxonomy" id="355587"/>
    <lineage>
        <taxon>Eukaryota</taxon>
        <taxon>Metazoa</taxon>
        <taxon>Ecdysozoa</taxon>
        <taxon>Arthropoda</taxon>
        <taxon>Hexapoda</taxon>
        <taxon>Insecta</taxon>
        <taxon>Pterygota</taxon>
        <taxon>Neoptera</taxon>
        <taxon>Paraneoptera</taxon>
        <taxon>Hemiptera</taxon>
        <taxon>Heteroptera</taxon>
        <taxon>Panheteroptera</taxon>
        <taxon>Cimicomorpha</taxon>
        <taxon>Miridae</taxon>
        <taxon>Dicyphina</taxon>
        <taxon>Nesidiocoris</taxon>
    </lineage>
</organism>
<evidence type="ECO:0000313" key="1">
    <source>
        <dbReference type="EMBL" id="CAA9995635.1"/>
    </source>
</evidence>
<accession>A0A6H5G1Q6</accession>